<dbReference type="EMBL" id="GBXM01090060">
    <property type="protein sequence ID" value="JAH18517.1"/>
    <property type="molecule type" value="Transcribed_RNA"/>
</dbReference>
<dbReference type="AlphaFoldDB" id="A0A0E9QPW0"/>
<reference evidence="1" key="1">
    <citation type="submission" date="2014-11" db="EMBL/GenBank/DDBJ databases">
        <authorList>
            <person name="Amaro Gonzalez C."/>
        </authorList>
    </citation>
    <scope>NUCLEOTIDE SEQUENCE</scope>
</reference>
<evidence type="ECO:0000313" key="1">
    <source>
        <dbReference type="EMBL" id="JAH18517.1"/>
    </source>
</evidence>
<accession>A0A0E9QPW0</accession>
<name>A0A0E9QPW0_ANGAN</name>
<protein>
    <submittedName>
        <fullName evidence="1">Uncharacterized protein</fullName>
    </submittedName>
</protein>
<organism evidence="1">
    <name type="scientific">Anguilla anguilla</name>
    <name type="common">European freshwater eel</name>
    <name type="synonym">Muraena anguilla</name>
    <dbReference type="NCBI Taxonomy" id="7936"/>
    <lineage>
        <taxon>Eukaryota</taxon>
        <taxon>Metazoa</taxon>
        <taxon>Chordata</taxon>
        <taxon>Craniata</taxon>
        <taxon>Vertebrata</taxon>
        <taxon>Euteleostomi</taxon>
        <taxon>Actinopterygii</taxon>
        <taxon>Neopterygii</taxon>
        <taxon>Teleostei</taxon>
        <taxon>Anguilliformes</taxon>
        <taxon>Anguillidae</taxon>
        <taxon>Anguilla</taxon>
    </lineage>
</organism>
<proteinExistence type="predicted"/>
<sequence length="52" mass="5873">MVLCHRSKHGTTCNLTYFCPFDGAFKAAITTVLHVFDDPCHTAHRGLWECYG</sequence>
<reference evidence="1" key="2">
    <citation type="journal article" date="2015" name="Fish Shellfish Immunol.">
        <title>Early steps in the European eel (Anguilla anguilla)-Vibrio vulnificus interaction in the gills: Role of the RtxA13 toxin.</title>
        <authorList>
            <person name="Callol A."/>
            <person name="Pajuelo D."/>
            <person name="Ebbesson L."/>
            <person name="Teles M."/>
            <person name="MacKenzie S."/>
            <person name="Amaro C."/>
        </authorList>
    </citation>
    <scope>NUCLEOTIDE SEQUENCE</scope>
</reference>